<sequence>MKITGLSQTTILEAAARTFTGKYFDLEEGSLFLRGAQPGAYHCEGVEGIQYVSTSMGYHEEIINGNRTRVKTMISLLFVKDERYEVVYEGAKCCYVPVEDEGEITFMPYPQFLTWIMEKVRPAAEKTAG</sequence>
<dbReference type="Proteomes" id="UP000823896">
    <property type="component" value="Unassembled WGS sequence"/>
</dbReference>
<dbReference type="EMBL" id="DWWM01000048">
    <property type="protein sequence ID" value="HJC36939.1"/>
    <property type="molecule type" value="Genomic_DNA"/>
</dbReference>
<name>A0A9D2NU01_9FIRM</name>
<evidence type="ECO:0000313" key="1">
    <source>
        <dbReference type="EMBL" id="HJC36939.1"/>
    </source>
</evidence>
<evidence type="ECO:0000313" key="2">
    <source>
        <dbReference type="Proteomes" id="UP000823896"/>
    </source>
</evidence>
<dbReference type="AlphaFoldDB" id="A0A9D2NU01"/>
<reference evidence="1" key="1">
    <citation type="journal article" date="2021" name="PeerJ">
        <title>Extensive microbial diversity within the chicken gut microbiome revealed by metagenomics and culture.</title>
        <authorList>
            <person name="Gilroy R."/>
            <person name="Ravi A."/>
            <person name="Getino M."/>
            <person name="Pursley I."/>
            <person name="Horton D.L."/>
            <person name="Alikhan N.F."/>
            <person name="Baker D."/>
            <person name="Gharbi K."/>
            <person name="Hall N."/>
            <person name="Watson M."/>
            <person name="Adriaenssens E.M."/>
            <person name="Foster-Nyarko E."/>
            <person name="Jarju S."/>
            <person name="Secka A."/>
            <person name="Antonio M."/>
            <person name="Oren A."/>
            <person name="Chaudhuri R.R."/>
            <person name="La Ragione R."/>
            <person name="Hildebrand F."/>
            <person name="Pallen M.J."/>
        </authorList>
    </citation>
    <scope>NUCLEOTIDE SEQUENCE</scope>
    <source>
        <strain evidence="1">CHK187-11901</strain>
    </source>
</reference>
<accession>A0A9D2NU01</accession>
<gene>
    <name evidence="1" type="ORF">H9702_07385</name>
</gene>
<organism evidence="1 2">
    <name type="scientific">Candidatus Merdibacter merdavium</name>
    <dbReference type="NCBI Taxonomy" id="2838692"/>
    <lineage>
        <taxon>Bacteria</taxon>
        <taxon>Bacillati</taxon>
        <taxon>Bacillota</taxon>
        <taxon>Erysipelotrichia</taxon>
        <taxon>Erysipelotrichales</taxon>
        <taxon>Erysipelotrichaceae</taxon>
        <taxon>Merdibacter</taxon>
    </lineage>
</organism>
<proteinExistence type="predicted"/>
<reference evidence="1" key="2">
    <citation type="submission" date="2021-04" db="EMBL/GenBank/DDBJ databases">
        <authorList>
            <person name="Gilroy R."/>
        </authorList>
    </citation>
    <scope>NUCLEOTIDE SEQUENCE</scope>
    <source>
        <strain evidence="1">CHK187-11901</strain>
    </source>
</reference>
<comment type="caution">
    <text evidence="1">The sequence shown here is derived from an EMBL/GenBank/DDBJ whole genome shotgun (WGS) entry which is preliminary data.</text>
</comment>
<protein>
    <submittedName>
        <fullName evidence="1">Uncharacterized protein</fullName>
    </submittedName>
</protein>